<dbReference type="InterPro" id="IPR044023">
    <property type="entry name" value="Ig_7"/>
</dbReference>
<dbReference type="Pfam" id="PF18911">
    <property type="entry name" value="PKD_4"/>
    <property type="match status" value="1"/>
</dbReference>
<evidence type="ECO:0000256" key="1">
    <source>
        <dbReference type="SAM" id="SignalP"/>
    </source>
</evidence>
<dbReference type="InterPro" id="IPR000601">
    <property type="entry name" value="PKD_dom"/>
</dbReference>
<dbReference type="Proteomes" id="UP000183788">
    <property type="component" value="Unassembled WGS sequence"/>
</dbReference>
<dbReference type="STRING" id="1004.SAMN05661012_00663"/>
<sequence>MMPRRALFLFFFLITISVFAQSPPSPTITSFTPASACQGYQVSITGTNFTGVTSVTLGTQPASSFVINSPTSITATVAEDANSGPVIVDAINGGIITIQPSPKPSLQDISTLDAPFTNCNGNIHYTLKVQNTSIVTGTGNNYEINWGDGSPVFTQVDWAFGAQITHAFSSQGYFVVTLKITPPNGCEKTTTYQFYNGQNPIASITTTTSTTGLCAPSPVEFQIGNWFNNSPGTEYILDYGDGTPQIVLPHPLNTTNTIFRISHTYNRSSCPKADFTATLYARNACYTTTYTLNQIVIRSKPVADFSVVKNTFCLDDNVCITNKTSTGTSGNSCSSNTEYEWNFGDGFKSTLRDPGCHKYAAPGNYTITLNATSITCGTDTKSINITILPISPAPLVTTPIFYCQGATATPLTATGTNIKWYTSGGNLLANPPTPATNFPGSTTYYVTQTLPGQCESPKAPLVVTVNALPASPIVTSPVSLCQGATAAPLTATGTGLKWYAAGGTLLPAAPIPSTAAAGSISYFVTQTISNCEGPKAEIVVTIGTTPVAPVVNTPVNYCQGQAASALTASGTGLSWYDAGGTLLAGAPVPATATPGTTTYYVSQRNGCGESQRVAITVNVNPAPTATISYSPATLCNGAGSPPVNVTLAGSPGGTYSAPAGLIINTTTGTITPAASTPGTYTIRYTLPGSGGCASVVATTTVSINGTPAATISYPAMCASDGVTAATINGSTGGVFAASTGLTINASTGAITPASSTPGTYTVTYDIAAAAPCPAFHTTATVTITKAPTATISYSPASLCNTSGSAPVNVSKTGDPGGTYSIMPSDMNIDPVTGTLSPAGASPGTYTIRYTLTGSGGCTNFISMTTVTVSSTPNASILYAGSPYCGDLSTTQAVTQTGSSGGTYSAPAGLSINAATGAIIPSASTPGTYTVTYTIAAAPPCPGFQTTTNITITRPAAATIAYPPAVLCNTSSSAAVNVTRNGDAGGAYSISPAGMTIDPTTGALSPAGASPGIYTITYTLPGSGGCNTVTASTTVTVNSTPFASISYNGSPFCGNVNIPQAVTQVGTPGGTFSAPAGLTINAATGATTPASSTPGTYTVTYTIAAAPPCPGFQTTTNITITRPPAATIAYTPAILCNTSSSAAVNVTRNGDAGGAYSISPAGMTIDPTTGALSPAGASPGIYTITYTLPGSGGCSNVTATTTVTVNNTPTATISYNGSPFCSNMNTPQAVSQAGTPGGTFSAPAGLSINATTGAIIPSASTPGTYTVTYTIAPAPPCPGFQTTTSITIYESPLISFPVPDQEVCSNQSATFTPASSVPNTNYSWAVSGTLPANVTGISSGNFTGNLSLLYINKGNSDVVITVRVIPYNPVQTTCAGAAYDLHLTVHPEVPAPVSSDVSTCMGAAAVTLQAMSLPGYSIRWYDAQQTLLPAAPVIPTSDSVRLQYYVNQRSSFGCEGPKVSVIAIVHPTLKITGADFSNPTACGVPSGTIVLQTSDLNDQVVPNVPVIVHYKKFQTDLVTSGFTDSNGRITLPLTAGSYTGFYAESTGGCTTAHLNDVFVLKDPDPPAKPVAGYNPPICSETPLTLTALSATNPQDGEIKYVWAGPAFGPYPDTVNNTVVTFPSASVADAGTYVVYATQHNCISDADSFIVVINRSPSKPVISTRNPLCVGDELYLSASSSIGDNSTLTYLWTGPGRGFPVNGTHAGIDKVALTDAGRYTIIVTSSETGCTSTTDTLIEIGNYPIIKFATDTLILPTGFKITLDPAIQNATEPGILPMQNYTWSPADDLTCNDALCDKPILTVKNDACYAVKATNVYGCSDSDTICVRAFCKDAQVFVPNAFTPDGLPENRILMVRASGIATVKSFRIFNRWGRVMYERSNFAPNSSEYGWNGYINGKKADTGVYIYTVEVICENGTPYTLKGNVTLF</sequence>
<dbReference type="OrthoDB" id="7794186at2"/>
<evidence type="ECO:0000313" key="3">
    <source>
        <dbReference type="EMBL" id="SFW23727.1"/>
    </source>
</evidence>
<dbReference type="SMART" id="SM00089">
    <property type="entry name" value="PKD"/>
    <property type="match status" value="3"/>
</dbReference>
<dbReference type="EMBL" id="FPIZ01000002">
    <property type="protein sequence ID" value="SFW23727.1"/>
    <property type="molecule type" value="Genomic_DNA"/>
</dbReference>
<feature type="chain" id="PRO_5009665670" evidence="1">
    <location>
        <begin position="21"/>
        <end position="1926"/>
    </location>
</feature>
<dbReference type="InterPro" id="IPR035986">
    <property type="entry name" value="PKD_dom_sf"/>
</dbReference>
<reference evidence="3 5" key="1">
    <citation type="submission" date="2016-11" db="EMBL/GenBank/DDBJ databases">
        <authorList>
            <person name="Jaros S."/>
            <person name="Januszkiewicz K."/>
            <person name="Wedrychowicz H."/>
        </authorList>
    </citation>
    <scope>NUCLEOTIDE SEQUENCE [LARGE SCALE GENOMIC DNA]</scope>
    <source>
        <strain evidence="3 5">DSM 784</strain>
    </source>
</reference>
<dbReference type="EMBL" id="CP140154">
    <property type="protein sequence ID" value="WQG91604.1"/>
    <property type="molecule type" value="Genomic_DNA"/>
</dbReference>
<dbReference type="Pfam" id="PF19081">
    <property type="entry name" value="Ig_7"/>
    <property type="match status" value="3"/>
</dbReference>
<evidence type="ECO:0000313" key="5">
    <source>
        <dbReference type="Proteomes" id="UP000183788"/>
    </source>
</evidence>
<dbReference type="Gene3D" id="2.60.40.10">
    <property type="entry name" value="Immunoglobulins"/>
    <property type="match status" value="5"/>
</dbReference>
<gene>
    <name evidence="3" type="ORF">SAMN05661012_00663</name>
    <name evidence="4" type="ORF">SR876_08825</name>
</gene>
<accession>A0A1K1MKQ6</accession>
<reference evidence="4 6" key="2">
    <citation type="submission" date="2023-11" db="EMBL/GenBank/DDBJ databases">
        <title>MicrobeMod: A computational toolkit for identifying prokaryotic methylation and restriction-modification with nanopore sequencing.</title>
        <authorList>
            <person name="Crits-Christoph A."/>
            <person name="Kang S.C."/>
            <person name="Lee H."/>
            <person name="Ostrov N."/>
        </authorList>
    </citation>
    <scope>NUCLEOTIDE SEQUENCE [LARGE SCALE GENOMIC DNA]</scope>
    <source>
        <strain evidence="4 6">ATCC 23090</strain>
    </source>
</reference>
<dbReference type="SUPFAM" id="SSF49299">
    <property type="entry name" value="PKD domain"/>
    <property type="match status" value="3"/>
</dbReference>
<keyword evidence="1" id="KW-0732">Signal</keyword>
<evidence type="ECO:0000259" key="2">
    <source>
        <dbReference type="PROSITE" id="PS50093"/>
    </source>
</evidence>
<dbReference type="PROSITE" id="PS50093">
    <property type="entry name" value="PKD"/>
    <property type="match status" value="1"/>
</dbReference>
<dbReference type="RefSeq" id="WP_072357188.1">
    <property type="nucleotide sequence ID" value="NZ_CP139972.1"/>
</dbReference>
<evidence type="ECO:0000313" key="4">
    <source>
        <dbReference type="EMBL" id="WQG91604.1"/>
    </source>
</evidence>
<proteinExistence type="predicted"/>
<keyword evidence="6" id="KW-1185">Reference proteome</keyword>
<dbReference type="InterPro" id="IPR022409">
    <property type="entry name" value="PKD/Chitinase_dom"/>
</dbReference>
<protein>
    <submittedName>
        <fullName evidence="3">Gliding motility-associated C-terminal domain-containing protein</fullName>
    </submittedName>
    <submittedName>
        <fullName evidence="4">PKD domain-containing protein</fullName>
    </submittedName>
</protein>
<dbReference type="Proteomes" id="UP001326715">
    <property type="component" value="Chromosome"/>
</dbReference>
<name>A0A1K1MKQ6_9BACT</name>
<evidence type="ECO:0000313" key="6">
    <source>
        <dbReference type="Proteomes" id="UP001326715"/>
    </source>
</evidence>
<feature type="signal peptide" evidence="1">
    <location>
        <begin position="1"/>
        <end position="20"/>
    </location>
</feature>
<dbReference type="CDD" id="cd00146">
    <property type="entry name" value="PKD"/>
    <property type="match status" value="1"/>
</dbReference>
<dbReference type="Pfam" id="PF13585">
    <property type="entry name" value="CHU_C"/>
    <property type="match status" value="1"/>
</dbReference>
<dbReference type="InterPro" id="IPR013783">
    <property type="entry name" value="Ig-like_fold"/>
</dbReference>
<organism evidence="3 5">
    <name type="scientific">Chitinophaga sancti</name>
    <dbReference type="NCBI Taxonomy" id="1004"/>
    <lineage>
        <taxon>Bacteria</taxon>
        <taxon>Pseudomonadati</taxon>
        <taxon>Bacteroidota</taxon>
        <taxon>Chitinophagia</taxon>
        <taxon>Chitinophagales</taxon>
        <taxon>Chitinophagaceae</taxon>
        <taxon>Chitinophaga</taxon>
    </lineage>
</organism>
<dbReference type="InterPro" id="IPR014756">
    <property type="entry name" value="Ig_E-set"/>
</dbReference>
<feature type="domain" description="PKD" evidence="2">
    <location>
        <begin position="329"/>
        <end position="387"/>
    </location>
</feature>
<dbReference type="SUPFAM" id="SSF81296">
    <property type="entry name" value="E set domains"/>
    <property type="match status" value="1"/>
</dbReference>